<reference evidence="2 3" key="1">
    <citation type="submission" date="2016-06" db="EMBL/GenBank/DDBJ databases">
        <authorList>
            <person name="Kjaerup R.B."/>
            <person name="Dalgaard T.S."/>
            <person name="Juul-Madsen H.R."/>
        </authorList>
    </citation>
    <scope>NUCLEOTIDE SEQUENCE [LARGE SCALE GENOMIC DNA]</scope>
    <source>
        <strain evidence="2 3">Pb300</strain>
    </source>
</reference>
<dbReference type="Proteomes" id="UP000242814">
    <property type="component" value="Unassembled WGS sequence"/>
</dbReference>
<dbReference type="EMBL" id="LZYO01000255">
    <property type="protein sequence ID" value="ODH21994.1"/>
    <property type="molecule type" value="Genomic_DNA"/>
</dbReference>
<sequence length="118" mass="13642">MGFRNVPQILLDFSGLQWPQFVSKASTEVYQENITLTSLSHFRPFEGPSVQERGKKRPYSDTREQSFRRDQELISKRPYTQDFPSNSPSPNVHKTIMTTEPPLWNRNDQSPNTRATAA</sequence>
<protein>
    <submittedName>
        <fullName evidence="2">Uncharacterized protein</fullName>
    </submittedName>
</protein>
<dbReference type="AlphaFoldDB" id="A0A1D2JA72"/>
<gene>
    <name evidence="2" type="ORF">ACO22_05591</name>
</gene>
<evidence type="ECO:0000313" key="3">
    <source>
        <dbReference type="Proteomes" id="UP000242814"/>
    </source>
</evidence>
<organism evidence="2 3">
    <name type="scientific">Paracoccidioides brasiliensis</name>
    <dbReference type="NCBI Taxonomy" id="121759"/>
    <lineage>
        <taxon>Eukaryota</taxon>
        <taxon>Fungi</taxon>
        <taxon>Dikarya</taxon>
        <taxon>Ascomycota</taxon>
        <taxon>Pezizomycotina</taxon>
        <taxon>Eurotiomycetes</taxon>
        <taxon>Eurotiomycetidae</taxon>
        <taxon>Onygenales</taxon>
        <taxon>Ajellomycetaceae</taxon>
        <taxon>Paracoccidioides</taxon>
    </lineage>
</organism>
<comment type="caution">
    <text evidence="2">The sequence shown here is derived from an EMBL/GenBank/DDBJ whole genome shotgun (WGS) entry which is preliminary data.</text>
</comment>
<evidence type="ECO:0000256" key="1">
    <source>
        <dbReference type="SAM" id="MobiDB-lite"/>
    </source>
</evidence>
<feature type="compositionally biased region" description="Polar residues" evidence="1">
    <location>
        <begin position="82"/>
        <end position="98"/>
    </location>
</feature>
<feature type="compositionally biased region" description="Polar residues" evidence="1">
    <location>
        <begin position="106"/>
        <end position="118"/>
    </location>
</feature>
<proteinExistence type="predicted"/>
<feature type="compositionally biased region" description="Basic and acidic residues" evidence="1">
    <location>
        <begin position="58"/>
        <end position="75"/>
    </location>
</feature>
<dbReference type="VEuPathDB" id="FungiDB:PADG_03100"/>
<evidence type="ECO:0000313" key="2">
    <source>
        <dbReference type="EMBL" id="ODH21994.1"/>
    </source>
</evidence>
<feature type="region of interest" description="Disordered" evidence="1">
    <location>
        <begin position="44"/>
        <end position="118"/>
    </location>
</feature>
<name>A0A1D2JA72_PARBR</name>
<accession>A0A1D2JA72</accession>